<sequence>MDYIDPGTILIKLKTKFALQSLFITDAILNILPQIPKIEAFGSGKKL</sequence>
<gene>
    <name evidence="1" type="ORF">ACE5IX_00495</name>
</gene>
<accession>A0ABV5BIY0</accession>
<dbReference type="Proteomes" id="UP001580391">
    <property type="component" value="Unassembled WGS sequence"/>
</dbReference>
<dbReference type="RefSeq" id="WP_167884012.1">
    <property type="nucleotide sequence ID" value="NZ_JBHILI010000003.1"/>
</dbReference>
<proteinExistence type="predicted"/>
<reference evidence="1 2" key="1">
    <citation type="submission" date="2024-09" db="EMBL/GenBank/DDBJ databases">
        <title>Taxonomic and Genotyping Characterization of Leptospira Strains isolated from Multiple Sources in Colombia highlights the importance of intermediate species.</title>
        <authorList>
            <person name="Torres Higuera L."/>
            <person name="Rojas Tapias D."/>
            <person name="Jimenez Velasquez S."/>
            <person name="Renjifo Ibanez C."/>
        </authorList>
    </citation>
    <scope>NUCLEOTIDE SEQUENCE [LARGE SCALE GENOMIC DNA]</scope>
    <source>
        <strain evidence="1 2">Lep080</strain>
    </source>
</reference>
<evidence type="ECO:0000313" key="2">
    <source>
        <dbReference type="Proteomes" id="UP001580391"/>
    </source>
</evidence>
<organism evidence="1 2">
    <name type="scientific">Leptospira wolffii</name>
    <dbReference type="NCBI Taxonomy" id="409998"/>
    <lineage>
        <taxon>Bacteria</taxon>
        <taxon>Pseudomonadati</taxon>
        <taxon>Spirochaetota</taxon>
        <taxon>Spirochaetia</taxon>
        <taxon>Leptospirales</taxon>
        <taxon>Leptospiraceae</taxon>
        <taxon>Leptospira</taxon>
    </lineage>
</organism>
<evidence type="ECO:0000313" key="1">
    <source>
        <dbReference type="EMBL" id="MFB5734974.1"/>
    </source>
</evidence>
<dbReference type="EMBL" id="JBHILJ010000001">
    <property type="protein sequence ID" value="MFB5734974.1"/>
    <property type="molecule type" value="Genomic_DNA"/>
</dbReference>
<comment type="caution">
    <text evidence="1">The sequence shown here is derived from an EMBL/GenBank/DDBJ whole genome shotgun (WGS) entry which is preliminary data.</text>
</comment>
<keyword evidence="2" id="KW-1185">Reference proteome</keyword>
<protein>
    <submittedName>
        <fullName evidence="1">Uncharacterized protein</fullName>
    </submittedName>
</protein>
<name>A0ABV5BIY0_9LEPT</name>